<dbReference type="OrthoDB" id="5790493at2"/>
<organism evidence="2 3">
    <name type="scientific">Candidatus Phaeomarinibacter ectocarpi</name>
    <dbReference type="NCBI Taxonomy" id="1458461"/>
    <lineage>
        <taxon>Bacteria</taxon>
        <taxon>Pseudomonadati</taxon>
        <taxon>Pseudomonadota</taxon>
        <taxon>Alphaproteobacteria</taxon>
        <taxon>Hyphomicrobiales</taxon>
        <taxon>Parvibaculaceae</taxon>
        <taxon>Candidatus Phaeomarinibacter</taxon>
    </lineage>
</organism>
<dbReference type="HOGENOM" id="CLU_2823114_0_0_5"/>
<dbReference type="Proteomes" id="UP000032160">
    <property type="component" value="Chromosome I"/>
</dbReference>
<feature type="chain" id="PRO_5004959959" evidence="1">
    <location>
        <begin position="21"/>
        <end position="66"/>
    </location>
</feature>
<keyword evidence="1" id="KW-0732">Signal</keyword>
<gene>
    <name evidence="2" type="ORF">BN1012_Phect2200</name>
</gene>
<reference evidence="2 3" key="1">
    <citation type="journal article" date="2014" name="Front. Genet.">
        <title>Genome and metabolic network of "Candidatus Phaeomarinobacter ectocarpi" Ec32, a new candidate genus of Alphaproteobacteria frequently associated with brown algae.</title>
        <authorList>
            <person name="Dittami S.M."/>
            <person name="Barbeyron T."/>
            <person name="Boyen C."/>
            <person name="Cambefort J."/>
            <person name="Collet G."/>
            <person name="Delage L."/>
            <person name="Gobet A."/>
            <person name="Groisillier A."/>
            <person name="Leblanc C."/>
            <person name="Michel G."/>
            <person name="Scornet D."/>
            <person name="Siegel A."/>
            <person name="Tapia J.E."/>
            <person name="Tonon T."/>
        </authorList>
    </citation>
    <scope>NUCLEOTIDE SEQUENCE [LARGE SCALE GENOMIC DNA]</scope>
    <source>
        <strain evidence="2 3">Ec32</strain>
    </source>
</reference>
<dbReference type="RefSeq" id="WP_043948468.1">
    <property type="nucleotide sequence ID" value="NZ_HG966617.1"/>
</dbReference>
<evidence type="ECO:0000256" key="1">
    <source>
        <dbReference type="SAM" id="SignalP"/>
    </source>
</evidence>
<dbReference type="AlphaFoldDB" id="X5M9T2"/>
<name>X5M9T2_9HYPH</name>
<evidence type="ECO:0000313" key="3">
    <source>
        <dbReference type="Proteomes" id="UP000032160"/>
    </source>
</evidence>
<dbReference type="EMBL" id="HG966617">
    <property type="protein sequence ID" value="CDO60413.1"/>
    <property type="molecule type" value="Genomic_DNA"/>
</dbReference>
<proteinExistence type="predicted"/>
<dbReference type="KEGG" id="pect:BN1012_Phect2200"/>
<feature type="signal peptide" evidence="1">
    <location>
        <begin position="1"/>
        <end position="20"/>
    </location>
</feature>
<accession>X5M9T2</accession>
<evidence type="ECO:0000313" key="2">
    <source>
        <dbReference type="EMBL" id="CDO60413.1"/>
    </source>
</evidence>
<dbReference type="STRING" id="1458461.BN1012_Phect2200"/>
<protein>
    <submittedName>
        <fullName evidence="2">Uncharacterized protein</fullName>
    </submittedName>
</protein>
<keyword evidence="3" id="KW-1185">Reference proteome</keyword>
<sequence length="66" mass="7127">MTDFLKIWLNAIAASISAFAGLPYEPVRLADTDFASTKDHSRQMSLPFDDADEGFIGGYPGHAHAA</sequence>